<dbReference type="Pfam" id="PF02791">
    <property type="entry name" value="DDT"/>
    <property type="match status" value="1"/>
</dbReference>
<dbReference type="Pfam" id="PF00439">
    <property type="entry name" value="Bromodomain"/>
    <property type="match status" value="1"/>
</dbReference>
<feature type="compositionally biased region" description="Polar residues" evidence="16">
    <location>
        <begin position="1209"/>
        <end position="1219"/>
    </location>
</feature>
<dbReference type="GO" id="GO:0006338">
    <property type="term" value="P:chromatin remodeling"/>
    <property type="evidence" value="ECO:0007669"/>
    <property type="project" value="UniProtKB-ARBA"/>
</dbReference>
<feature type="compositionally biased region" description="Low complexity" evidence="16">
    <location>
        <begin position="1034"/>
        <end position="1045"/>
    </location>
</feature>
<feature type="compositionally biased region" description="Low complexity" evidence="16">
    <location>
        <begin position="1190"/>
        <end position="1200"/>
    </location>
</feature>
<dbReference type="PROSITE" id="PS00633">
    <property type="entry name" value="BROMODOMAIN_1"/>
    <property type="match status" value="1"/>
</dbReference>
<sequence length="2255" mass="253083">METPKPSRKRKRGSAASTRGRGRGRGGGGGRGGRGDRGGRRTPASKAVVYDDHESEEEDDAVSLRSEEDEFIEEDPQSEEDEALKEDSDCLEDNVLDEEEDDASYCTESSFRSQSTHASTPGKKKVRAPRPRTPILEENEIPPLVLPETSEDLLVPNEELLNASSIFEVLRNFSTVLRLSPFRFEDFCAALVGQEQCTLLAETHISLLKAILHEEDSSNTTFGPADLKDSVNSTLFFIDGMTWPEVLRAYCESDQEYHHVLPYQEMDEYPYGPLRSKIKVLQFLVDQFLTTNIAREELMSDGSMQYDDHCRVCHRLGDLLCCETCSAVYHLECVKPPLEEVPEDEWQCEICVAHKVPGVTDCVTETQKNRPYIRQEPIGYDRHQRKYWFLNRRIIVEEDGEHEKKKIWYFSTKVQLEELMDCLDKEYWEMDLYVTLEEMKEEVQAHMIITEDLTNKARGNSKAYLTAVNEVIMERLKVRWEAQGAKQEAEIGSAKMAVDGLTLQLSFFPLMFQSSPVCSDGEVSHHGFLKRELMVNLNNLFKLGQEGKYRVYHNQYSTNVLALNKHQHREDHDKKRHLSHKFSLTTASEFKWNGSIYGSRSLTISTLRLTIIQLENNVPGPFMHPNWASHRSNWNKAVQMCSKAREFALALAILECAIKPVVTLPVWKDSLGHTRLHRMTSMEREEKEKVKKREKKLEDEETLQQATWVKYTIPIKHQVWKQKGEEYRVTGYGGWCWVSKTRVPRFVPKLPGNTNVNYRKELEGKHLTISASSQSTSPEEDCKPQTLKEEEKLMKEQQQANKDERRGDGKMEVEPSPVQPVTNKLIPKVEQPKKEETMPKPYCDVVNVSEGFQLRTAYKKKVKPSKLDGLLERRVKQFTLEEKQRLERMKQAALLAKTAAMKPASTVRTEGSVLGIQQHAASLCVKEEEVSLQVKEIVVKKLDFERELTETKAESLDVKPYTTAPRQTAVNAVQENSGDINKEVNGRFLASKELISKNSCISDSMESKGSTQTPEVARLGENTKKRGYEEMVQGSGESSMGSMEVDPNKTNPVQVNGRARVADSEDTNINSDLDSRVQVDTKEPVRSLMNGNVNMSETCRHPPMKVPKLDNHMNEKGDSLKQNEQVSMNSGGTVPAKLPSSSPSCLSSNCTDNEGLKATSAESQIAQQSDVMSQAASSTVTITNQPSSMAAIPQKAKAAAGDTKKEAPRSTTTSSMTISKEYSTRDRVSLLKFSKSKKARSGTALPSYRKFVTKSSKKSIFILPNDDLKRLARKASNREVPIFNYNAKPAPDIWPYPSPRPTFGITWRYRLQTVRSLAGVSLMLRLLWACLRWDDIAVKPSASVGTTRKETTDTDITTTEIIKRRDVGPFGIRSEYCIRKIICPLGNKETPKETPTPQRKGLRSSALRPKKQEPAKLTGPIAVETWVPEEELELWEIRAFAEKVEREKSQGLDPSKSCSSLKTTPASTGQRTGQITSGTKMVLASKLGSPVSFQQDKNFQQSFASWVKQGQPNNNSGFYPWLCVSGHPSSRPNTGCHNDESDTYPVYLCGPSCGQGSSNGSTRSVQLILSSTQKNFTNAFVTQPLGKHNLTPSLSLTDQLCQVGHGQPGPSPVPASTPVQTPTAQRAAGAAASPQAATTAPGQPPLPSSQAQRPQQGQVKLTMAQLMQLTQGGGNPGLTVVIQGQGQTQGQLQIIPQGVTVIPGPGQQLMQAAMPNGQVQRFLFTPMPPSSSASTVVPTAATPTKPAVAPTSQTQGATQVQTTPSALAQTKMAFQPQTQTLPLVQAPAQVQLQPRVQPSYHPQVQAPFQTQSQPQTQQQVQPQTQVQSQAQTHLHSHIQTQLQPQVQFQQQSQVQPQSQASQQTQVLAQSPVQASPQFQVQSPQHVQQQVQAQPQIQAKLQVQFQAENQTQIQAQMIVCNQVMKFILDKIEKDEKQAAKKRKKEEGVEQKRSKQNATKLTALLYKHKEQLKAEILKKRALLDKELQFQVQEELRRDIARLQKEKEKARAAITQAAAATVKAATSHSSHSSHSTHSSYSSHTGPSSSSSHKHKRDEERDKDKNRDRHHEKDKNNEELYCICRTPYDESQFYIGCDRCQNWYHGRCVGILQSEANHIDVYVCPQCQSTEDAMTVLTPLTDKDYEGLKRILRSLQSHKMAWPFLEPVDPHDAPDYYHIIKEPMDFSTMDTHLQKRHYHKLTEFVADVTKIFDNCRYYNPNDTPFFQCAEVLEAFFVQKLKGFKASRSHNNKLQCSSAS</sequence>
<feature type="compositionally biased region" description="Polar residues" evidence="16">
    <location>
        <begin position="106"/>
        <end position="119"/>
    </location>
</feature>
<dbReference type="InterPro" id="IPR001965">
    <property type="entry name" value="Znf_PHD"/>
</dbReference>
<keyword evidence="4" id="KW-0677">Repeat</keyword>
<evidence type="ECO:0000313" key="21">
    <source>
        <dbReference type="Proteomes" id="UP000261620"/>
    </source>
</evidence>
<feature type="region of interest" description="Disordered" evidence="16">
    <location>
        <begin position="1734"/>
        <end position="1762"/>
    </location>
</feature>
<feature type="region of interest" description="Disordered" evidence="16">
    <location>
        <begin position="2019"/>
        <end position="2068"/>
    </location>
</feature>
<dbReference type="CDD" id="cd15559">
    <property type="entry name" value="PHD1_BPTF"/>
    <property type="match status" value="1"/>
</dbReference>
<proteinExistence type="predicted"/>
<dbReference type="FunFam" id="3.30.40.10:FF:000048">
    <property type="entry name" value="nucleosome-remodeling factor subunit BPTF isoform X1"/>
    <property type="match status" value="1"/>
</dbReference>
<dbReference type="InterPro" id="IPR028941">
    <property type="entry name" value="WHIM2_dom"/>
</dbReference>
<dbReference type="Gene3D" id="1.20.920.10">
    <property type="entry name" value="Bromodomain-like"/>
    <property type="match status" value="1"/>
</dbReference>
<dbReference type="Ensembl" id="ENSMMOT00000012545.1">
    <property type="protein sequence ID" value="ENSMMOP00000012341.1"/>
    <property type="gene ID" value="ENSMMOG00000009492.1"/>
</dbReference>
<feature type="domain" description="Bromo" evidence="17">
    <location>
        <begin position="2152"/>
        <end position="2222"/>
    </location>
</feature>
<dbReference type="Gene3D" id="3.30.40.10">
    <property type="entry name" value="Zinc/RING finger domain, C3HC4 (zinc finger)"/>
    <property type="match status" value="2"/>
</dbReference>
<dbReference type="InterPro" id="IPR018359">
    <property type="entry name" value="Bromodomain_CS"/>
</dbReference>
<keyword evidence="10 13" id="KW-0103">Bromodomain</keyword>
<evidence type="ECO:0000259" key="19">
    <source>
        <dbReference type="PROSITE" id="PS50827"/>
    </source>
</evidence>
<dbReference type="InterPro" id="IPR038028">
    <property type="entry name" value="BPTF"/>
</dbReference>
<feature type="compositionally biased region" description="Low complexity" evidence="16">
    <location>
        <begin position="1620"/>
        <end position="1641"/>
    </location>
</feature>
<name>A0A3Q3W785_MOLML</name>
<dbReference type="GO" id="GO:0000978">
    <property type="term" value="F:RNA polymerase II cis-regulatory region sequence-specific DNA binding"/>
    <property type="evidence" value="ECO:0007669"/>
    <property type="project" value="TreeGrafter"/>
</dbReference>
<feature type="region of interest" description="Disordered" evidence="16">
    <location>
        <begin position="1445"/>
        <end position="1475"/>
    </location>
</feature>
<dbReference type="Pfam" id="PF15613">
    <property type="entry name" value="WSD"/>
    <property type="match status" value="1"/>
</dbReference>
<evidence type="ECO:0000256" key="1">
    <source>
        <dbReference type="ARBA" id="ARBA00004123"/>
    </source>
</evidence>
<evidence type="ECO:0000256" key="16">
    <source>
        <dbReference type="SAM" id="MobiDB-lite"/>
    </source>
</evidence>
<feature type="compositionally biased region" description="Basic and acidic residues" evidence="16">
    <location>
        <begin position="2053"/>
        <end position="2068"/>
    </location>
</feature>
<dbReference type="PROSITE" id="PS01359">
    <property type="entry name" value="ZF_PHD_1"/>
    <property type="match status" value="2"/>
</dbReference>
<evidence type="ECO:0000256" key="7">
    <source>
        <dbReference type="ARBA" id="ARBA00022853"/>
    </source>
</evidence>
<keyword evidence="3" id="KW-0479">Metal-binding</keyword>
<evidence type="ECO:0000256" key="11">
    <source>
        <dbReference type="ARBA" id="ARBA00023163"/>
    </source>
</evidence>
<dbReference type="OMA" id="RIWINAI"/>
<dbReference type="SMART" id="SM00249">
    <property type="entry name" value="PHD"/>
    <property type="match status" value="2"/>
</dbReference>
<dbReference type="CDD" id="cd15560">
    <property type="entry name" value="PHD2_3_BPTF"/>
    <property type="match status" value="1"/>
</dbReference>
<dbReference type="CDD" id="cd05509">
    <property type="entry name" value="Bromo_gcn5_like"/>
    <property type="match status" value="1"/>
</dbReference>
<feature type="domain" description="PHD-type" evidence="18">
    <location>
        <begin position="307"/>
        <end position="354"/>
    </location>
</feature>
<feature type="compositionally biased region" description="Low complexity" evidence="16">
    <location>
        <begin position="1138"/>
        <end position="1148"/>
    </location>
</feature>
<feature type="compositionally biased region" description="Polar residues" evidence="16">
    <location>
        <begin position="1177"/>
        <end position="1188"/>
    </location>
</feature>
<organism evidence="20 21">
    <name type="scientific">Mola mola</name>
    <name type="common">Ocean sunfish</name>
    <name type="synonym">Tetraodon mola</name>
    <dbReference type="NCBI Taxonomy" id="94237"/>
    <lineage>
        <taxon>Eukaryota</taxon>
        <taxon>Metazoa</taxon>
        <taxon>Chordata</taxon>
        <taxon>Craniata</taxon>
        <taxon>Vertebrata</taxon>
        <taxon>Euteleostomi</taxon>
        <taxon>Actinopterygii</taxon>
        <taxon>Neopterygii</taxon>
        <taxon>Teleostei</taxon>
        <taxon>Neoteleostei</taxon>
        <taxon>Acanthomorphata</taxon>
        <taxon>Eupercaria</taxon>
        <taxon>Tetraodontiformes</taxon>
        <taxon>Molidae</taxon>
        <taxon>Mola</taxon>
    </lineage>
</organism>
<feature type="coiled-coil region" evidence="15">
    <location>
        <begin position="1990"/>
        <end position="2017"/>
    </location>
</feature>
<keyword evidence="21" id="KW-1185">Reference proteome</keyword>
<dbReference type="InterPro" id="IPR001487">
    <property type="entry name" value="Bromodomain"/>
</dbReference>
<keyword evidence="2" id="KW-0597">Phosphoprotein</keyword>
<dbReference type="GO" id="GO:0045944">
    <property type="term" value="P:positive regulation of transcription by RNA polymerase II"/>
    <property type="evidence" value="ECO:0007669"/>
    <property type="project" value="UniProtKB-ARBA"/>
</dbReference>
<evidence type="ECO:0000313" key="20">
    <source>
        <dbReference type="Ensembl" id="ENSMMOP00000012341.1"/>
    </source>
</evidence>
<dbReference type="PROSITE" id="PS50014">
    <property type="entry name" value="BROMODOMAIN_2"/>
    <property type="match status" value="1"/>
</dbReference>
<feature type="region of interest" description="Disordered" evidence="16">
    <location>
        <begin position="1093"/>
        <end position="1149"/>
    </location>
</feature>
<evidence type="ECO:0000256" key="14">
    <source>
        <dbReference type="PROSITE-ProRule" id="PRU00146"/>
    </source>
</evidence>
<feature type="compositionally biased region" description="Polar residues" evidence="16">
    <location>
        <begin position="1456"/>
        <end position="1475"/>
    </location>
</feature>
<evidence type="ECO:0000256" key="9">
    <source>
        <dbReference type="ARBA" id="ARBA00023054"/>
    </source>
</evidence>
<dbReference type="PANTHER" id="PTHR45975">
    <property type="entry name" value="NUCLEOSOME-REMODELING FACTOR SUBUNIT BPTF"/>
    <property type="match status" value="1"/>
</dbReference>
<feature type="region of interest" description="Disordered" evidence="16">
    <location>
        <begin position="1808"/>
        <end position="1842"/>
    </location>
</feature>
<feature type="compositionally biased region" description="Low complexity" evidence="16">
    <location>
        <begin position="1734"/>
        <end position="1752"/>
    </location>
</feature>
<evidence type="ECO:0000256" key="15">
    <source>
        <dbReference type="SAM" id="Coils"/>
    </source>
</evidence>
<evidence type="ECO:0000256" key="4">
    <source>
        <dbReference type="ARBA" id="ARBA00022737"/>
    </source>
</evidence>
<dbReference type="PROSITE" id="PS50016">
    <property type="entry name" value="ZF_PHD_2"/>
    <property type="match status" value="2"/>
</dbReference>
<evidence type="ECO:0000256" key="13">
    <source>
        <dbReference type="PROSITE-ProRule" id="PRU00035"/>
    </source>
</evidence>
<dbReference type="Proteomes" id="UP000261620">
    <property type="component" value="Unplaced"/>
</dbReference>
<feature type="compositionally biased region" description="Polar residues" evidence="16">
    <location>
        <begin position="1753"/>
        <end position="1762"/>
    </location>
</feature>
<evidence type="ECO:0000256" key="10">
    <source>
        <dbReference type="ARBA" id="ARBA00023117"/>
    </source>
</evidence>
<feature type="region of interest" description="Disordered" evidence="16">
    <location>
        <begin position="1600"/>
        <end position="1659"/>
    </location>
</feature>
<dbReference type="InterPro" id="IPR019787">
    <property type="entry name" value="Znf_PHD-finger"/>
</dbReference>
<keyword evidence="7" id="KW-0156">Chromatin regulator</keyword>
<feature type="region of interest" description="Disordered" evidence="16">
    <location>
        <begin position="1034"/>
        <end position="1054"/>
    </location>
</feature>
<feature type="compositionally biased region" description="Polar residues" evidence="16">
    <location>
        <begin position="1122"/>
        <end position="1132"/>
    </location>
</feature>
<dbReference type="FunFam" id="3.30.40.10:FF:000036">
    <property type="entry name" value="nucleosome-remodeling factor subunit BPTF isoform X1"/>
    <property type="match status" value="1"/>
</dbReference>
<dbReference type="InterPro" id="IPR036427">
    <property type="entry name" value="Bromodomain-like_sf"/>
</dbReference>
<evidence type="ECO:0000256" key="2">
    <source>
        <dbReference type="ARBA" id="ARBA00022553"/>
    </source>
</evidence>
<evidence type="ECO:0000256" key="5">
    <source>
        <dbReference type="ARBA" id="ARBA00022771"/>
    </source>
</evidence>
<dbReference type="PRINTS" id="PR00503">
    <property type="entry name" value="BROMODOMAIN"/>
</dbReference>
<feature type="compositionally biased region" description="Acidic residues" evidence="16">
    <location>
        <begin position="53"/>
        <end position="103"/>
    </location>
</feature>
<keyword evidence="12" id="KW-0539">Nucleus</keyword>
<feature type="domain" description="DDT" evidence="19">
    <location>
        <begin position="157"/>
        <end position="217"/>
    </location>
</feature>
<evidence type="ECO:0000259" key="18">
    <source>
        <dbReference type="PROSITE" id="PS50016"/>
    </source>
</evidence>
<feature type="compositionally biased region" description="Basic residues" evidence="16">
    <location>
        <begin position="1"/>
        <end position="13"/>
    </location>
</feature>
<dbReference type="STRING" id="94237.ENSMMOP00000012341"/>
<feature type="region of interest" description="Disordered" evidence="16">
    <location>
        <begin position="1387"/>
        <end position="1415"/>
    </location>
</feature>
<feature type="compositionally biased region" description="Polar residues" evidence="16">
    <location>
        <begin position="1648"/>
        <end position="1659"/>
    </location>
</feature>
<keyword evidence="8" id="KW-0805">Transcription regulation</keyword>
<dbReference type="SMART" id="SM00297">
    <property type="entry name" value="BROMO"/>
    <property type="match status" value="1"/>
</dbReference>
<comment type="subcellular location">
    <subcellularLocation>
        <location evidence="1">Nucleus</location>
    </subcellularLocation>
</comment>
<feature type="compositionally biased region" description="Basic and acidic residues" evidence="16">
    <location>
        <begin position="792"/>
        <end position="813"/>
    </location>
</feature>
<feature type="compositionally biased region" description="Low complexity" evidence="16">
    <location>
        <begin position="2019"/>
        <end position="2047"/>
    </location>
</feature>
<keyword evidence="5 14" id="KW-0863">Zinc-finger</keyword>
<keyword evidence="9 15" id="KW-0175">Coiled coil</keyword>
<evidence type="ECO:0000256" key="8">
    <source>
        <dbReference type="ARBA" id="ARBA00023015"/>
    </source>
</evidence>
<dbReference type="FunFam" id="1.20.920.10:FF:000018">
    <property type="entry name" value="nucleosome-remodeling factor subunit BPTF isoform X1"/>
    <property type="match status" value="1"/>
</dbReference>
<feature type="compositionally biased region" description="Basic and acidic residues" evidence="16">
    <location>
        <begin position="1107"/>
        <end position="1121"/>
    </location>
</feature>
<evidence type="ECO:0000259" key="17">
    <source>
        <dbReference type="PROSITE" id="PS50014"/>
    </source>
</evidence>
<feature type="compositionally biased region" description="Low complexity" evidence="16">
    <location>
        <begin position="1808"/>
        <end position="1832"/>
    </location>
</feature>
<dbReference type="InterPro" id="IPR013083">
    <property type="entry name" value="Znf_RING/FYVE/PHD"/>
</dbReference>
<evidence type="ECO:0000256" key="3">
    <source>
        <dbReference type="ARBA" id="ARBA00022723"/>
    </source>
</evidence>
<dbReference type="InterPro" id="IPR011011">
    <property type="entry name" value="Znf_FYVE_PHD"/>
</dbReference>
<dbReference type="InterPro" id="IPR018501">
    <property type="entry name" value="DDT_dom"/>
</dbReference>
<dbReference type="Pfam" id="PF00628">
    <property type="entry name" value="PHD"/>
    <property type="match status" value="2"/>
</dbReference>
<keyword evidence="11" id="KW-0804">Transcription</keyword>
<accession>A0A3Q3W785</accession>
<dbReference type="GO" id="GO:0008270">
    <property type="term" value="F:zinc ion binding"/>
    <property type="evidence" value="ECO:0007669"/>
    <property type="project" value="UniProtKB-KW"/>
</dbReference>
<feature type="region of interest" description="Disordered" evidence="16">
    <location>
        <begin position="1"/>
        <end position="130"/>
    </location>
</feature>
<dbReference type="GO" id="GO:0016589">
    <property type="term" value="C:NURF complex"/>
    <property type="evidence" value="ECO:0007669"/>
    <property type="project" value="InterPro"/>
</dbReference>
<evidence type="ECO:0000256" key="6">
    <source>
        <dbReference type="ARBA" id="ARBA00022833"/>
    </source>
</evidence>
<keyword evidence="6" id="KW-0862">Zinc</keyword>
<reference evidence="20" key="1">
    <citation type="submission" date="2025-08" db="UniProtKB">
        <authorList>
            <consortium name="Ensembl"/>
        </authorList>
    </citation>
    <scope>IDENTIFICATION</scope>
</reference>
<dbReference type="InterPro" id="IPR019786">
    <property type="entry name" value="Zinc_finger_PHD-type_CS"/>
</dbReference>
<dbReference type="SUPFAM" id="SSF47370">
    <property type="entry name" value="Bromodomain"/>
    <property type="match status" value="1"/>
</dbReference>
<dbReference type="SMART" id="SM00571">
    <property type="entry name" value="DDT"/>
    <property type="match status" value="1"/>
</dbReference>
<evidence type="ECO:0000256" key="12">
    <source>
        <dbReference type="ARBA" id="ARBA00023242"/>
    </source>
</evidence>
<feature type="region of interest" description="Disordered" evidence="16">
    <location>
        <begin position="1177"/>
        <end position="1219"/>
    </location>
</feature>
<reference evidence="20" key="2">
    <citation type="submission" date="2025-09" db="UniProtKB">
        <authorList>
            <consortium name="Ensembl"/>
        </authorList>
    </citation>
    <scope>IDENTIFICATION</scope>
</reference>
<dbReference type="PANTHER" id="PTHR45975:SF2">
    <property type="entry name" value="NUCLEOSOME-REMODELING FACTOR SUBUNIT BPTF"/>
    <property type="match status" value="1"/>
</dbReference>
<protein>
    <submittedName>
        <fullName evidence="20">Uncharacterized protein</fullName>
    </submittedName>
</protein>
<dbReference type="GO" id="GO:0045892">
    <property type="term" value="P:negative regulation of DNA-templated transcription"/>
    <property type="evidence" value="ECO:0007669"/>
    <property type="project" value="UniProtKB-ARBA"/>
</dbReference>
<feature type="domain" description="PHD-type" evidence="18">
    <location>
        <begin position="2075"/>
        <end position="2126"/>
    </location>
</feature>
<dbReference type="SUPFAM" id="SSF57903">
    <property type="entry name" value="FYVE/PHD zinc finger"/>
    <property type="match status" value="2"/>
</dbReference>
<dbReference type="PROSITE" id="PS50827">
    <property type="entry name" value="DDT"/>
    <property type="match status" value="1"/>
</dbReference>
<feature type="region of interest" description="Disordered" evidence="16">
    <location>
        <begin position="792"/>
        <end position="818"/>
    </location>
</feature>